<evidence type="ECO:0000256" key="1">
    <source>
        <dbReference type="SAM" id="Coils"/>
    </source>
</evidence>
<dbReference type="Proteomes" id="UP000494165">
    <property type="component" value="Unassembled WGS sequence"/>
</dbReference>
<organism evidence="2 3">
    <name type="scientific">Cloeon dipterum</name>
    <dbReference type="NCBI Taxonomy" id="197152"/>
    <lineage>
        <taxon>Eukaryota</taxon>
        <taxon>Metazoa</taxon>
        <taxon>Ecdysozoa</taxon>
        <taxon>Arthropoda</taxon>
        <taxon>Hexapoda</taxon>
        <taxon>Insecta</taxon>
        <taxon>Pterygota</taxon>
        <taxon>Palaeoptera</taxon>
        <taxon>Ephemeroptera</taxon>
        <taxon>Pisciforma</taxon>
        <taxon>Baetidae</taxon>
        <taxon>Cloeon</taxon>
    </lineage>
</organism>
<reference evidence="2 3" key="1">
    <citation type="submission" date="2020-04" db="EMBL/GenBank/DDBJ databases">
        <authorList>
            <person name="Alioto T."/>
            <person name="Alioto T."/>
            <person name="Gomez Garrido J."/>
        </authorList>
    </citation>
    <scope>NUCLEOTIDE SEQUENCE [LARGE SCALE GENOMIC DNA]</scope>
</reference>
<keyword evidence="3" id="KW-1185">Reference proteome</keyword>
<dbReference type="AlphaFoldDB" id="A0A8S1BKS5"/>
<comment type="caution">
    <text evidence="2">The sequence shown here is derived from an EMBL/GenBank/DDBJ whole genome shotgun (WGS) entry which is preliminary data.</text>
</comment>
<accession>A0A8S1BKS5</accession>
<feature type="coiled-coil region" evidence="1">
    <location>
        <begin position="92"/>
        <end position="126"/>
    </location>
</feature>
<evidence type="ECO:0000313" key="2">
    <source>
        <dbReference type="EMBL" id="CAB3359911.1"/>
    </source>
</evidence>
<sequence>MNTDTEGLDRIRKQAFIKEEASKSMIKLSFSVIEQFNRISTEASDISTQMKEVQEKIDKNVITFNKEMAAFKGVTDAEMKMEDRDRKIESDFTHAAQSIENCKEEIEKLKNEMLQFDEVVKRKEKDSLAKVDSYRKIVKLLSEYTGVYWDFDSCRDGKLRGYVKCKSLSRIRPFELQLTEDKGKQAEELWSIIEDLNTK</sequence>
<evidence type="ECO:0000313" key="3">
    <source>
        <dbReference type="Proteomes" id="UP000494165"/>
    </source>
</evidence>
<name>A0A8S1BKS5_9INSE</name>
<keyword evidence="1" id="KW-0175">Coiled coil</keyword>
<dbReference type="EMBL" id="CADEPI010000002">
    <property type="protein sequence ID" value="CAB3359911.1"/>
    <property type="molecule type" value="Genomic_DNA"/>
</dbReference>
<protein>
    <submittedName>
        <fullName evidence="2">Uncharacterized protein</fullName>
    </submittedName>
</protein>
<gene>
    <name evidence="2" type="ORF">CLODIP_2_CD07937</name>
</gene>
<proteinExistence type="predicted"/>